<evidence type="ECO:0000313" key="2">
    <source>
        <dbReference type="EMBL" id="GGZ02700.1"/>
    </source>
</evidence>
<dbReference type="Pfam" id="PF13884">
    <property type="entry name" value="Peptidase_S74"/>
    <property type="match status" value="1"/>
</dbReference>
<dbReference type="InterPro" id="IPR012334">
    <property type="entry name" value="Pectin_lyas_fold"/>
</dbReference>
<dbReference type="Proteomes" id="UP000648075">
    <property type="component" value="Unassembled WGS sequence"/>
</dbReference>
<organism evidence="2 3">
    <name type="scientific">Novosphingobium colocasiae</name>
    <dbReference type="NCBI Taxonomy" id="1256513"/>
    <lineage>
        <taxon>Bacteria</taxon>
        <taxon>Pseudomonadati</taxon>
        <taxon>Pseudomonadota</taxon>
        <taxon>Alphaproteobacteria</taxon>
        <taxon>Sphingomonadales</taxon>
        <taxon>Sphingomonadaceae</taxon>
        <taxon>Novosphingobium</taxon>
    </lineage>
</organism>
<reference evidence="2" key="2">
    <citation type="submission" date="2020-09" db="EMBL/GenBank/DDBJ databases">
        <authorList>
            <person name="Sun Q."/>
            <person name="Kim S."/>
        </authorList>
    </citation>
    <scope>NUCLEOTIDE SEQUENCE</scope>
    <source>
        <strain evidence="2">KCTC 32255</strain>
    </source>
</reference>
<dbReference type="Gene3D" id="2.160.20.10">
    <property type="entry name" value="Single-stranded right-handed beta-helix, Pectin lyase-like"/>
    <property type="match status" value="1"/>
</dbReference>
<feature type="domain" description="Peptidase S74" evidence="1">
    <location>
        <begin position="603"/>
        <end position="757"/>
    </location>
</feature>
<comment type="caution">
    <text evidence="2">The sequence shown here is derived from an EMBL/GenBank/DDBJ whole genome shotgun (WGS) entry which is preliminary data.</text>
</comment>
<dbReference type="SUPFAM" id="SSF51126">
    <property type="entry name" value="Pectin lyase-like"/>
    <property type="match status" value="1"/>
</dbReference>
<dbReference type="InterPro" id="IPR011050">
    <property type="entry name" value="Pectin_lyase_fold/virulence"/>
</dbReference>
<name>A0A918UFW1_9SPHN</name>
<sequence>MSKITALPPHSTEDIDGTETLPIVVNGQTRQTPAGPLVDRLAQPHVDAAAASAAAAEGAAIAAEAGTNYRATIAAALADFAPGVAFVCPQVTGENPDGEDRRYLRTVGVPGYELTADQPLSKRVMQSTADGKGTHALGHKADGTGAIDRTAADVLRDDLRGADYATIQQALDKAAADTVGAQSLRRKVTLRAGSYSITGLAPLAVSEGSTLEGNGHQEASDKCATVITRADSGDGVRMGGHFTGGKYWWFGQLRNLALVGGKNGTGGYGISARMPTGEPVTLQDTSTIEQFTIRGFGTGGIELPLGMLPGRVGPGKLLWNGAVGIDFTSAAQYGHQAAHFFEISGDGHTDALIRMTNLCAQQGTTLLTIPKSECRVMNDFAGVEGNQNAVKLVNPEAGARVLIHALDHISSIPDGGAYKKPADAISISGSNVPHIEWSCSNIRVRGTDTGADPAMLSHAAQSVSIPYTFASGRYSNLDRIDASQASTPTWLFGNNYTVPNKGPCTPAMVLGGVTPGYVLHNKAGSADLKGGALVLSSGVLSLRYIKDDNSTLTALAFNRTGSGLGDIVAGSHFRPASDNVYANGSASFRWTTIYASTGTINTSDEHDKHWIGGLTDAHRAAAAAIRAEIGTFQFNDSVAEKGEDGARIHVGVRAQRVIQILIDAGIEQAAADDWRDAVVNPYAAGTVLSPEDWANRTVFTVPERPSFRLAFLCCDVWDDEWEDVTEYVELTREEVVPVETGLLDKHGKKVIRDEKRTVPAGEELRLVGKRLVRPGGRLFGLRESGLHWLMMAALDGGAA</sequence>
<dbReference type="Gene3D" id="1.10.10.10">
    <property type="entry name" value="Winged helix-like DNA-binding domain superfamily/Winged helix DNA-binding domain"/>
    <property type="match status" value="1"/>
</dbReference>
<dbReference type="Gene3D" id="4.10.1090.10">
    <property type="entry name" value="Endosialidase, domain 4"/>
    <property type="match status" value="1"/>
</dbReference>
<dbReference type="PROSITE" id="PS51688">
    <property type="entry name" value="ICA"/>
    <property type="match status" value="1"/>
</dbReference>
<protein>
    <recommendedName>
        <fullName evidence="1">Peptidase S74 domain-containing protein</fullName>
    </recommendedName>
</protein>
<reference evidence="2" key="1">
    <citation type="journal article" date="2014" name="Int. J. Syst. Evol. Microbiol.">
        <title>Complete genome sequence of Corynebacterium casei LMG S-19264T (=DSM 44701T), isolated from a smear-ripened cheese.</title>
        <authorList>
            <consortium name="US DOE Joint Genome Institute (JGI-PGF)"/>
            <person name="Walter F."/>
            <person name="Albersmeier A."/>
            <person name="Kalinowski J."/>
            <person name="Ruckert C."/>
        </authorList>
    </citation>
    <scope>NUCLEOTIDE SEQUENCE</scope>
    <source>
        <strain evidence="2">KCTC 32255</strain>
    </source>
</reference>
<dbReference type="AlphaFoldDB" id="A0A918UFW1"/>
<dbReference type="InterPro" id="IPR030392">
    <property type="entry name" value="S74_ICA"/>
</dbReference>
<proteinExistence type="predicted"/>
<keyword evidence="3" id="KW-1185">Reference proteome</keyword>
<dbReference type="InterPro" id="IPR036388">
    <property type="entry name" value="WH-like_DNA-bd_sf"/>
</dbReference>
<dbReference type="RefSeq" id="WP_189620767.1">
    <property type="nucleotide sequence ID" value="NZ_BMZA01000004.1"/>
</dbReference>
<dbReference type="InterPro" id="IPR044914">
    <property type="entry name" value="Endosialidase_C_dom_sf"/>
</dbReference>
<dbReference type="EMBL" id="BMZA01000004">
    <property type="protein sequence ID" value="GGZ02700.1"/>
    <property type="molecule type" value="Genomic_DNA"/>
</dbReference>
<evidence type="ECO:0000259" key="1">
    <source>
        <dbReference type="PROSITE" id="PS51688"/>
    </source>
</evidence>
<evidence type="ECO:0000313" key="3">
    <source>
        <dbReference type="Proteomes" id="UP000648075"/>
    </source>
</evidence>
<accession>A0A918UFW1</accession>
<gene>
    <name evidence="2" type="ORF">GCM10011614_17220</name>
</gene>